<feature type="region of interest" description="Disordered" evidence="1">
    <location>
        <begin position="96"/>
        <end position="134"/>
    </location>
</feature>
<evidence type="ECO:0008006" key="4">
    <source>
        <dbReference type="Google" id="ProtNLM"/>
    </source>
</evidence>
<keyword evidence="3" id="KW-1185">Reference proteome</keyword>
<evidence type="ECO:0000313" key="3">
    <source>
        <dbReference type="Proteomes" id="UP000672602"/>
    </source>
</evidence>
<sequence>MARRKRSSKSVKVAEEAYPYACCAVCGIALRPVLDVAHLDQDSANDAPDNLAFLCKTHHWMVDCGLYPIDAVKLLRDNWQRWNDAGKPIDHSLRMKDAGEKAGKTRRRRAAARKAVATRKANQEEEEAQGRGGD</sequence>
<name>A0A8J7SL91_9PROT</name>
<evidence type="ECO:0000256" key="1">
    <source>
        <dbReference type="SAM" id="MobiDB-lite"/>
    </source>
</evidence>
<reference evidence="2" key="1">
    <citation type="submission" date="2021-04" db="EMBL/GenBank/DDBJ databases">
        <authorList>
            <person name="Zhang D.-C."/>
        </authorList>
    </citation>
    <scope>NUCLEOTIDE SEQUENCE</scope>
    <source>
        <strain evidence="2">CGMCC 1.15697</strain>
    </source>
</reference>
<accession>A0A8J7SL91</accession>
<dbReference type="InterPro" id="IPR003615">
    <property type="entry name" value="HNH_nuc"/>
</dbReference>
<organism evidence="2 3">
    <name type="scientific">Marivibrio halodurans</name>
    <dbReference type="NCBI Taxonomy" id="2039722"/>
    <lineage>
        <taxon>Bacteria</taxon>
        <taxon>Pseudomonadati</taxon>
        <taxon>Pseudomonadota</taxon>
        <taxon>Alphaproteobacteria</taxon>
        <taxon>Rhodospirillales</taxon>
        <taxon>Rhodospirillaceae</taxon>
        <taxon>Marivibrio</taxon>
    </lineage>
</organism>
<dbReference type="RefSeq" id="WP_210680606.1">
    <property type="nucleotide sequence ID" value="NZ_JAGMWN010000001.1"/>
</dbReference>
<evidence type="ECO:0000313" key="2">
    <source>
        <dbReference type="EMBL" id="MBP5856056.1"/>
    </source>
</evidence>
<gene>
    <name evidence="2" type="ORF">KAJ83_03485</name>
</gene>
<proteinExistence type="predicted"/>
<dbReference type="EMBL" id="JAGMWN010000001">
    <property type="protein sequence ID" value="MBP5856056.1"/>
    <property type="molecule type" value="Genomic_DNA"/>
</dbReference>
<protein>
    <recommendedName>
        <fullName evidence="4">HNH endonuclease</fullName>
    </recommendedName>
</protein>
<dbReference type="Proteomes" id="UP000672602">
    <property type="component" value="Unassembled WGS sequence"/>
</dbReference>
<dbReference type="AlphaFoldDB" id="A0A8J7SL91"/>
<comment type="caution">
    <text evidence="2">The sequence shown here is derived from an EMBL/GenBank/DDBJ whole genome shotgun (WGS) entry which is preliminary data.</text>
</comment>
<dbReference type="CDD" id="cd00085">
    <property type="entry name" value="HNHc"/>
    <property type="match status" value="1"/>
</dbReference>